<organism evidence="2 3">
    <name type="scientific">Luteolibacter algae</name>
    <dbReference type="NCBI Taxonomy" id="454151"/>
    <lineage>
        <taxon>Bacteria</taxon>
        <taxon>Pseudomonadati</taxon>
        <taxon>Verrucomicrobiota</taxon>
        <taxon>Verrucomicrobiia</taxon>
        <taxon>Verrucomicrobiales</taxon>
        <taxon>Verrucomicrobiaceae</taxon>
        <taxon>Luteolibacter</taxon>
    </lineage>
</organism>
<evidence type="ECO:0000313" key="2">
    <source>
        <dbReference type="EMBL" id="MFD2257820.1"/>
    </source>
</evidence>
<accession>A0ABW5DBI5</accession>
<dbReference type="Proteomes" id="UP001597375">
    <property type="component" value="Unassembled WGS sequence"/>
</dbReference>
<comment type="caution">
    <text evidence="2">The sequence shown here is derived from an EMBL/GenBank/DDBJ whole genome shotgun (WGS) entry which is preliminary data.</text>
</comment>
<dbReference type="InterPro" id="IPR047750">
    <property type="entry name" value="YdjY-like"/>
</dbReference>
<gene>
    <name evidence="2" type="ORF">ACFSSA_14150</name>
</gene>
<proteinExistence type="predicted"/>
<feature type="chain" id="PRO_5046637018" evidence="1">
    <location>
        <begin position="22"/>
        <end position="242"/>
    </location>
</feature>
<sequence>MPTIRLFFLLLLLQLQSPAQEAGQDQEKVQAPERPIIEQIDANQYRIGTVTFDKKSREIRFPAQLNMREGLLEYLLVHQNGKIHEALFRTETSPTNINLAFTLLRYKPSRELYRIPREPGVLSNDFYKEDEATRAAARIAIDVEYTIDGETKRFSVNEWISHGTTGRTMPLTHWVYGGSEFYEGQYVPETTGDLAAIFITNASIINYPGEDNGNDDVWTVFTRRVPPLETNVTLIVSPYKEP</sequence>
<evidence type="ECO:0000256" key="1">
    <source>
        <dbReference type="SAM" id="SignalP"/>
    </source>
</evidence>
<protein>
    <submittedName>
        <fullName evidence="2">YdjY domain-containing protein</fullName>
    </submittedName>
</protein>
<evidence type="ECO:0000313" key="3">
    <source>
        <dbReference type="Proteomes" id="UP001597375"/>
    </source>
</evidence>
<dbReference type="RefSeq" id="WP_386821182.1">
    <property type="nucleotide sequence ID" value="NZ_JBHUIT010000031.1"/>
</dbReference>
<name>A0ABW5DBI5_9BACT</name>
<keyword evidence="1" id="KW-0732">Signal</keyword>
<reference evidence="3" key="1">
    <citation type="journal article" date="2019" name="Int. J. Syst. Evol. Microbiol.">
        <title>The Global Catalogue of Microorganisms (GCM) 10K type strain sequencing project: providing services to taxonomists for standard genome sequencing and annotation.</title>
        <authorList>
            <consortium name="The Broad Institute Genomics Platform"/>
            <consortium name="The Broad Institute Genome Sequencing Center for Infectious Disease"/>
            <person name="Wu L."/>
            <person name="Ma J."/>
        </authorList>
    </citation>
    <scope>NUCLEOTIDE SEQUENCE [LARGE SCALE GENOMIC DNA]</scope>
    <source>
        <strain evidence="3">CGMCC 4.7106</strain>
    </source>
</reference>
<dbReference type="NCBIfam" id="NF040466">
    <property type="entry name" value="ydjY_domain"/>
    <property type="match status" value="1"/>
</dbReference>
<feature type="signal peptide" evidence="1">
    <location>
        <begin position="1"/>
        <end position="21"/>
    </location>
</feature>
<keyword evidence="3" id="KW-1185">Reference proteome</keyword>
<dbReference type="EMBL" id="JBHUIT010000031">
    <property type="protein sequence ID" value="MFD2257820.1"/>
    <property type="molecule type" value="Genomic_DNA"/>
</dbReference>